<proteinExistence type="predicted"/>
<reference evidence="2" key="1">
    <citation type="journal article" date="2014" name="Front. Microbiol.">
        <title>High frequency of phylogenetically diverse reductive dehalogenase-homologous genes in deep subseafloor sedimentary metagenomes.</title>
        <authorList>
            <person name="Kawai M."/>
            <person name="Futagami T."/>
            <person name="Toyoda A."/>
            <person name="Takaki Y."/>
            <person name="Nishi S."/>
            <person name="Hori S."/>
            <person name="Arai W."/>
            <person name="Tsubouchi T."/>
            <person name="Morono Y."/>
            <person name="Uchiyama I."/>
            <person name="Ito T."/>
            <person name="Fujiyama A."/>
            <person name="Inagaki F."/>
            <person name="Takami H."/>
        </authorList>
    </citation>
    <scope>NUCLEOTIDE SEQUENCE</scope>
    <source>
        <strain evidence="2">Expedition CK06-06</strain>
    </source>
</reference>
<protein>
    <submittedName>
        <fullName evidence="2">Uncharacterized protein</fullName>
    </submittedName>
</protein>
<dbReference type="AlphaFoldDB" id="X0TU52"/>
<evidence type="ECO:0000313" key="2">
    <source>
        <dbReference type="EMBL" id="GAF97093.1"/>
    </source>
</evidence>
<name>X0TU52_9ZZZZ</name>
<feature type="compositionally biased region" description="Basic and acidic residues" evidence="1">
    <location>
        <begin position="1"/>
        <end position="23"/>
    </location>
</feature>
<comment type="caution">
    <text evidence="2">The sequence shown here is derived from an EMBL/GenBank/DDBJ whole genome shotgun (WGS) entry which is preliminary data.</text>
</comment>
<gene>
    <name evidence="2" type="ORF">S01H1_30360</name>
</gene>
<organism evidence="2">
    <name type="scientific">marine sediment metagenome</name>
    <dbReference type="NCBI Taxonomy" id="412755"/>
    <lineage>
        <taxon>unclassified sequences</taxon>
        <taxon>metagenomes</taxon>
        <taxon>ecological metagenomes</taxon>
    </lineage>
</organism>
<feature type="region of interest" description="Disordered" evidence="1">
    <location>
        <begin position="1"/>
        <end position="29"/>
    </location>
</feature>
<sequence length="43" mass="5105">MEVVGEREKYSKYKKRQTDDSNGEKVTNSILPEVPERFFEKVL</sequence>
<evidence type="ECO:0000256" key="1">
    <source>
        <dbReference type="SAM" id="MobiDB-lite"/>
    </source>
</evidence>
<accession>X0TU52</accession>
<dbReference type="EMBL" id="BARS01018679">
    <property type="protein sequence ID" value="GAF97093.1"/>
    <property type="molecule type" value="Genomic_DNA"/>
</dbReference>